<dbReference type="PROSITE" id="PS01187">
    <property type="entry name" value="EGF_CA"/>
    <property type="match status" value="1"/>
</dbReference>
<keyword evidence="1 5" id="KW-0245">EGF-like domain</keyword>
<feature type="domain" description="EGF-like" evidence="7">
    <location>
        <begin position="239"/>
        <end position="275"/>
    </location>
</feature>
<keyword evidence="6" id="KW-0732">Signal</keyword>
<feature type="signal peptide" evidence="6">
    <location>
        <begin position="1"/>
        <end position="21"/>
    </location>
</feature>
<feature type="disulfide bond" evidence="5">
    <location>
        <begin position="127"/>
        <end position="136"/>
    </location>
</feature>
<feature type="disulfide bond" evidence="5">
    <location>
        <begin position="307"/>
        <end position="316"/>
    </location>
</feature>
<proteinExistence type="predicted"/>
<feature type="chain" id="PRO_5032439928" description="EGF-like domain-containing protein" evidence="6">
    <location>
        <begin position="22"/>
        <end position="438"/>
    </location>
</feature>
<organism evidence="8 9">
    <name type="scientific">Rotaria sordida</name>
    <dbReference type="NCBI Taxonomy" id="392033"/>
    <lineage>
        <taxon>Eukaryota</taxon>
        <taxon>Metazoa</taxon>
        <taxon>Spiralia</taxon>
        <taxon>Gnathifera</taxon>
        <taxon>Rotifera</taxon>
        <taxon>Eurotatoria</taxon>
        <taxon>Bdelloidea</taxon>
        <taxon>Philodinida</taxon>
        <taxon>Philodinidae</taxon>
        <taxon>Rotaria</taxon>
    </lineage>
</organism>
<dbReference type="SMART" id="SM00181">
    <property type="entry name" value="EGF"/>
    <property type="match status" value="8"/>
</dbReference>
<dbReference type="PROSITE" id="PS50026">
    <property type="entry name" value="EGF_3"/>
    <property type="match status" value="5"/>
</dbReference>
<feature type="disulfide bond" evidence="5">
    <location>
        <begin position="351"/>
        <end position="360"/>
    </location>
</feature>
<feature type="disulfide bond" evidence="5">
    <location>
        <begin position="106"/>
        <end position="116"/>
    </location>
</feature>
<dbReference type="EMBL" id="CAJOAX010005738">
    <property type="protein sequence ID" value="CAF3958635.1"/>
    <property type="molecule type" value="Genomic_DNA"/>
</dbReference>
<dbReference type="InterPro" id="IPR051022">
    <property type="entry name" value="Notch_Cell-Fate_Det"/>
</dbReference>
<dbReference type="FunFam" id="2.10.25.10:FF:000006">
    <property type="entry name" value="Versican core protein-like isoform 1"/>
    <property type="match status" value="1"/>
</dbReference>
<dbReference type="PROSITE" id="PS01186">
    <property type="entry name" value="EGF_2"/>
    <property type="match status" value="3"/>
</dbReference>
<dbReference type="InterPro" id="IPR000742">
    <property type="entry name" value="EGF"/>
</dbReference>
<gene>
    <name evidence="8" type="ORF">OTI717_LOCUS26781</name>
</gene>
<evidence type="ECO:0000259" key="7">
    <source>
        <dbReference type="PROSITE" id="PS50026"/>
    </source>
</evidence>
<evidence type="ECO:0000256" key="2">
    <source>
        <dbReference type="ARBA" id="ARBA00022737"/>
    </source>
</evidence>
<dbReference type="PROSITE" id="PS00022">
    <property type="entry name" value="EGF_1"/>
    <property type="match status" value="4"/>
</dbReference>
<feature type="disulfide bond" evidence="5">
    <location>
        <begin position="265"/>
        <end position="274"/>
    </location>
</feature>
<evidence type="ECO:0000256" key="4">
    <source>
        <dbReference type="ARBA" id="ARBA00023180"/>
    </source>
</evidence>
<dbReference type="Proteomes" id="UP000663823">
    <property type="component" value="Unassembled WGS sequence"/>
</dbReference>
<keyword evidence="2" id="KW-0677">Repeat</keyword>
<evidence type="ECO:0000256" key="5">
    <source>
        <dbReference type="PROSITE-ProRule" id="PRU00076"/>
    </source>
</evidence>
<evidence type="ECO:0000313" key="8">
    <source>
        <dbReference type="EMBL" id="CAF3958635.1"/>
    </source>
</evidence>
<dbReference type="GO" id="GO:0005509">
    <property type="term" value="F:calcium ion binding"/>
    <property type="evidence" value="ECO:0007669"/>
    <property type="project" value="InterPro"/>
</dbReference>
<feature type="domain" description="EGF-like" evidence="7">
    <location>
        <begin position="198"/>
        <end position="237"/>
    </location>
</feature>
<evidence type="ECO:0000256" key="6">
    <source>
        <dbReference type="SAM" id="SignalP"/>
    </source>
</evidence>
<evidence type="ECO:0000313" key="9">
    <source>
        <dbReference type="Proteomes" id="UP000663823"/>
    </source>
</evidence>
<dbReference type="SMART" id="SM00179">
    <property type="entry name" value="EGF_CA"/>
    <property type="match status" value="4"/>
</dbReference>
<feature type="domain" description="EGF-like" evidence="7">
    <location>
        <begin position="285"/>
        <end position="317"/>
    </location>
</feature>
<feature type="disulfide bond" evidence="5">
    <location>
        <begin position="227"/>
        <end position="236"/>
    </location>
</feature>
<feature type="domain" description="EGF-like" evidence="7">
    <location>
        <begin position="102"/>
        <end position="137"/>
    </location>
</feature>
<evidence type="ECO:0000256" key="1">
    <source>
        <dbReference type="ARBA" id="ARBA00022536"/>
    </source>
</evidence>
<sequence length="438" mass="48354">MDHQKMIMIFFFLTVKHLVYSEDICNSITCGSGNCITTTNPTLPYYCQCSNGFNTILPCPSENPCSRNPCGQGTCEVVPKLLYGYLCRCADDIISLTNCNVTHNVCASNPCINGICIEGLTSFICHCLPTWTGRICNEKIDSSCSNNLCGIGKCFQINDPSLPYVCLCPSGQLAMSCQNIMYLSASSLARIFPSMTHLSNICNPLNSQNCMNGGQCLLTINGYQCHCNSGFTGHFCETNTDQCSSNPCGNSGVCYDLRSSYICACSDGSFRSQCLPNTGSLNTVDNISCPCQNNGECTKISSQPCTCPNGFTGRFCENLLSSNSCRQVQCLNHGTCYENLPGLSVSPYCLCKSGYIGKFCEIEYFRCQLNGRFTDQYNCAKGKYFECIHYGYDRSNKNGILLSRNYPSSLRYNVLTDQCDYSTNVQYKFHINHRLLSS</sequence>
<evidence type="ECO:0000256" key="3">
    <source>
        <dbReference type="ARBA" id="ARBA00023157"/>
    </source>
</evidence>
<keyword evidence="3 5" id="KW-1015">Disulfide bond</keyword>
<reference evidence="8" key="1">
    <citation type="submission" date="2021-02" db="EMBL/GenBank/DDBJ databases">
        <authorList>
            <person name="Nowell W R."/>
        </authorList>
    </citation>
    <scope>NUCLEOTIDE SEQUENCE</scope>
</reference>
<dbReference type="InterPro" id="IPR001881">
    <property type="entry name" value="EGF-like_Ca-bd_dom"/>
</dbReference>
<feature type="domain" description="EGF-like" evidence="7">
    <location>
        <begin position="321"/>
        <end position="361"/>
    </location>
</feature>
<protein>
    <recommendedName>
        <fullName evidence="7">EGF-like domain-containing protein</fullName>
    </recommendedName>
</protein>
<accession>A0A819L5S2</accession>
<dbReference type="InterPro" id="IPR018097">
    <property type="entry name" value="EGF_Ca-bd_CS"/>
</dbReference>
<dbReference type="CDD" id="cd00054">
    <property type="entry name" value="EGF_CA"/>
    <property type="match status" value="1"/>
</dbReference>
<name>A0A819L5S2_9BILA</name>
<dbReference type="Gene3D" id="2.10.25.10">
    <property type="entry name" value="Laminin"/>
    <property type="match status" value="5"/>
</dbReference>
<dbReference type="PROSITE" id="PS00010">
    <property type="entry name" value="ASX_HYDROXYL"/>
    <property type="match status" value="1"/>
</dbReference>
<keyword evidence="4" id="KW-0325">Glycoprotein</keyword>
<dbReference type="PANTHER" id="PTHR24049">
    <property type="entry name" value="CRUMBS FAMILY MEMBER"/>
    <property type="match status" value="1"/>
</dbReference>
<dbReference type="InterPro" id="IPR000152">
    <property type="entry name" value="EGF-type_Asp/Asn_hydroxyl_site"/>
</dbReference>
<comment type="caution">
    <text evidence="8">The sequence shown here is derived from an EMBL/GenBank/DDBJ whole genome shotgun (WGS) entry which is preliminary data.</text>
</comment>
<dbReference type="AlphaFoldDB" id="A0A819L5S2"/>
<dbReference type="Pfam" id="PF00008">
    <property type="entry name" value="EGF"/>
    <property type="match status" value="3"/>
</dbReference>
<comment type="caution">
    <text evidence="5">Lacks conserved residue(s) required for the propagation of feature annotation.</text>
</comment>
<dbReference type="SUPFAM" id="SSF57196">
    <property type="entry name" value="EGF/Laminin"/>
    <property type="match status" value="5"/>
</dbReference>